<dbReference type="HAMAP" id="MF_00139">
    <property type="entry name" value="PurH"/>
    <property type="match status" value="1"/>
</dbReference>
<dbReference type="GO" id="GO:0006189">
    <property type="term" value="P:'de novo' IMP biosynthetic process"/>
    <property type="evidence" value="ECO:0007669"/>
    <property type="project" value="UniProtKB-UniRule"/>
</dbReference>
<evidence type="ECO:0000256" key="7">
    <source>
        <dbReference type="ARBA" id="ARBA00023268"/>
    </source>
</evidence>
<dbReference type="PANTHER" id="PTHR11692">
    <property type="entry name" value="BIFUNCTIONAL PURINE BIOSYNTHESIS PROTEIN PURH"/>
    <property type="match status" value="1"/>
</dbReference>
<dbReference type="InterPro" id="IPR016193">
    <property type="entry name" value="Cytidine_deaminase-like"/>
</dbReference>
<keyword evidence="4 10" id="KW-0808">Transferase</keyword>
<evidence type="ECO:0000256" key="6">
    <source>
        <dbReference type="ARBA" id="ARBA00022801"/>
    </source>
</evidence>
<protein>
    <recommendedName>
        <fullName evidence="10">Bifunctional purine biosynthesis protein PurH</fullName>
    </recommendedName>
    <domain>
        <recommendedName>
            <fullName evidence="10">Phosphoribosylaminoimidazolecarboxamide formyltransferase</fullName>
            <ecNumber evidence="10">2.1.2.3</ecNumber>
        </recommendedName>
        <alternativeName>
            <fullName evidence="10">AICAR transformylase</fullName>
        </alternativeName>
    </domain>
    <domain>
        <recommendedName>
            <fullName evidence="10">IMP cyclohydrolase</fullName>
            <ecNumber evidence="10">3.5.4.10</ecNumber>
        </recommendedName>
        <alternativeName>
            <fullName evidence="10">ATIC</fullName>
        </alternativeName>
        <alternativeName>
            <fullName evidence="10">IMP synthase</fullName>
        </alternativeName>
        <alternativeName>
            <fullName evidence="10">Inosinicase</fullName>
        </alternativeName>
    </domain>
</protein>
<dbReference type="EC" id="3.5.4.10" evidence="10"/>
<comment type="similarity">
    <text evidence="3 10">Belongs to the PurH family.</text>
</comment>
<dbReference type="AlphaFoldDB" id="A0A936TET4"/>
<dbReference type="GO" id="GO:0003937">
    <property type="term" value="F:IMP cyclohydrolase activity"/>
    <property type="evidence" value="ECO:0007669"/>
    <property type="project" value="UniProtKB-UniRule"/>
</dbReference>
<keyword evidence="7 10" id="KW-0511">Multifunctional enzyme</keyword>
<evidence type="ECO:0000256" key="1">
    <source>
        <dbReference type="ARBA" id="ARBA00004844"/>
    </source>
</evidence>
<comment type="catalytic activity">
    <reaction evidence="9 10">
        <text>IMP + H2O = 5-formamido-1-(5-phospho-D-ribosyl)imidazole-4-carboxamide</text>
        <dbReference type="Rhea" id="RHEA:18445"/>
        <dbReference type="ChEBI" id="CHEBI:15377"/>
        <dbReference type="ChEBI" id="CHEBI:58053"/>
        <dbReference type="ChEBI" id="CHEBI:58467"/>
        <dbReference type="EC" id="3.5.4.10"/>
    </reaction>
</comment>
<dbReference type="SUPFAM" id="SSF53927">
    <property type="entry name" value="Cytidine deaminase-like"/>
    <property type="match status" value="1"/>
</dbReference>
<dbReference type="EMBL" id="JADJZA010000007">
    <property type="protein sequence ID" value="MBK9297387.1"/>
    <property type="molecule type" value="Genomic_DNA"/>
</dbReference>
<evidence type="ECO:0000313" key="12">
    <source>
        <dbReference type="EMBL" id="MBK9297387.1"/>
    </source>
</evidence>
<comment type="caution">
    <text evidence="12">The sequence shown here is derived from an EMBL/GenBank/DDBJ whole genome shotgun (WGS) entry which is preliminary data.</text>
</comment>
<accession>A0A936TET4</accession>
<dbReference type="NCBIfam" id="NF002049">
    <property type="entry name" value="PRK00881.1"/>
    <property type="match status" value="1"/>
</dbReference>
<evidence type="ECO:0000256" key="5">
    <source>
        <dbReference type="ARBA" id="ARBA00022755"/>
    </source>
</evidence>
<dbReference type="SMART" id="SM00851">
    <property type="entry name" value="MGS"/>
    <property type="match status" value="1"/>
</dbReference>
<dbReference type="EC" id="2.1.2.3" evidence="10"/>
<comment type="pathway">
    <text evidence="1 10">Purine metabolism; IMP biosynthesis via de novo pathway; IMP from 5-formamido-1-(5-phospho-D-ribosyl)imidazole-4-carboxamide: step 1/1.</text>
</comment>
<evidence type="ECO:0000256" key="4">
    <source>
        <dbReference type="ARBA" id="ARBA00022679"/>
    </source>
</evidence>
<proteinExistence type="inferred from homology"/>
<gene>
    <name evidence="10 12" type="primary">purH</name>
    <name evidence="12" type="ORF">IPN02_11260</name>
</gene>
<organism evidence="12 13">
    <name type="scientific">Candidatus Neomicrothrix subdominans</name>
    <dbReference type="NCBI Taxonomy" id="2954438"/>
    <lineage>
        <taxon>Bacteria</taxon>
        <taxon>Bacillati</taxon>
        <taxon>Actinomycetota</taxon>
        <taxon>Acidimicrobiia</taxon>
        <taxon>Acidimicrobiales</taxon>
        <taxon>Microthrixaceae</taxon>
        <taxon>Candidatus Neomicrothrix</taxon>
    </lineage>
</organism>
<evidence type="ECO:0000256" key="10">
    <source>
        <dbReference type="HAMAP-Rule" id="MF_00139"/>
    </source>
</evidence>
<evidence type="ECO:0000256" key="8">
    <source>
        <dbReference type="ARBA" id="ARBA00050488"/>
    </source>
</evidence>
<dbReference type="Pfam" id="PF02142">
    <property type="entry name" value="MGS"/>
    <property type="match status" value="1"/>
</dbReference>
<dbReference type="Proteomes" id="UP000727993">
    <property type="component" value="Unassembled WGS sequence"/>
</dbReference>
<evidence type="ECO:0000256" key="3">
    <source>
        <dbReference type="ARBA" id="ARBA00007667"/>
    </source>
</evidence>
<dbReference type="NCBIfam" id="TIGR00355">
    <property type="entry name" value="purH"/>
    <property type="match status" value="1"/>
</dbReference>
<dbReference type="Pfam" id="PF01808">
    <property type="entry name" value="AICARFT_IMPCHas"/>
    <property type="match status" value="1"/>
</dbReference>
<name>A0A936TET4_9ACTN</name>
<dbReference type="SUPFAM" id="SSF52335">
    <property type="entry name" value="Methylglyoxal synthase-like"/>
    <property type="match status" value="1"/>
</dbReference>
<dbReference type="GO" id="GO:0004643">
    <property type="term" value="F:phosphoribosylaminoimidazolecarboxamide formyltransferase activity"/>
    <property type="evidence" value="ECO:0007669"/>
    <property type="project" value="UniProtKB-UniRule"/>
</dbReference>
<keyword evidence="5 10" id="KW-0658">Purine biosynthesis</keyword>
<keyword evidence="6 10" id="KW-0378">Hydrolase</keyword>
<dbReference type="GO" id="GO:0005829">
    <property type="term" value="C:cytosol"/>
    <property type="evidence" value="ECO:0007669"/>
    <property type="project" value="TreeGrafter"/>
</dbReference>
<evidence type="ECO:0000259" key="11">
    <source>
        <dbReference type="PROSITE" id="PS51855"/>
    </source>
</evidence>
<dbReference type="FunFam" id="3.40.140.20:FF:000001">
    <property type="entry name" value="Bifunctional purine biosynthesis protein PurH"/>
    <property type="match status" value="1"/>
</dbReference>
<evidence type="ECO:0000256" key="2">
    <source>
        <dbReference type="ARBA" id="ARBA00004954"/>
    </source>
</evidence>
<feature type="domain" description="MGS-like" evidence="11">
    <location>
        <begin position="1"/>
        <end position="138"/>
    </location>
</feature>
<reference evidence="12 13" key="1">
    <citation type="submission" date="2020-10" db="EMBL/GenBank/DDBJ databases">
        <title>Connecting structure to function with the recovery of over 1000 high-quality activated sludge metagenome-assembled genomes encoding full-length rRNA genes using long-read sequencing.</title>
        <authorList>
            <person name="Singleton C.M."/>
            <person name="Petriglieri F."/>
            <person name="Kristensen J.M."/>
            <person name="Kirkegaard R.H."/>
            <person name="Michaelsen T.Y."/>
            <person name="Andersen M.H."/>
            <person name="Karst S.M."/>
            <person name="Dueholm M.S."/>
            <person name="Nielsen P.H."/>
            <person name="Albertsen M."/>
        </authorList>
    </citation>
    <scope>NUCLEOTIDE SEQUENCE [LARGE SCALE GENOMIC DNA]</scope>
    <source>
        <strain evidence="12">Lyne_18-Q3-R50-59_MAXAC.006</strain>
    </source>
</reference>
<dbReference type="CDD" id="cd01421">
    <property type="entry name" value="IMPCH"/>
    <property type="match status" value="1"/>
</dbReference>
<comment type="pathway">
    <text evidence="2 10">Purine metabolism; IMP biosynthesis via de novo pathway; 5-formamido-1-(5-phospho-D-ribosyl)imidazole-4-carboxamide from 5-amino-1-(5-phospho-D-ribosyl)imidazole-4-carboxamide (10-formyl THF route): step 1/1.</text>
</comment>
<dbReference type="FunFam" id="3.40.50.1380:FF:000001">
    <property type="entry name" value="Bifunctional purine biosynthesis protein PurH"/>
    <property type="match status" value="1"/>
</dbReference>
<dbReference type="PROSITE" id="PS51855">
    <property type="entry name" value="MGS"/>
    <property type="match status" value="1"/>
</dbReference>
<dbReference type="Gene3D" id="3.40.50.1380">
    <property type="entry name" value="Methylglyoxal synthase-like domain"/>
    <property type="match status" value="1"/>
</dbReference>
<dbReference type="InterPro" id="IPR011607">
    <property type="entry name" value="MGS-like_dom"/>
</dbReference>
<sequence>MADRRRALLSVYDKTGVVELARALSDAGWDLLSSGGTAAALAEAGVEVQPLAELTGFGEMLSHRVVTLHPAVHGALLADRDDPSHLADLDAHGIDPIDLVVVNLYPFDSDPSIELIDIGGPTMVRAAAKNHAHVGVVVDPSDYATVAEEVGRGGGLSQDTRRSLAVRAFEVIADYDRQIADWMVDGLPSETEGAPATTVDAGPDVLPTRLTLDATRAEVLRYGENPHQVGARYRTGDGGCWDRAQQHQGKAMSYLNVYDADAAWRLVWSLGDRPAAVVIKHANPCGAAVADDLVTAYRRAHEGDPTSAFGGIVAVNGEFTAELAEQLSPVFTEVLIAPSYSPEAIELLARKKNLRVIEAERPTEPELSVRTIAGGLLVQTSDPGGFDRDETTVVTERQPEPSEWVDLELAWKLAARVTSNCIVLVKDTMAVGIGAGQQNRRDAGRIAAEKAAGRAVGGACASDAFFPFRDGLDAAAEAGATCVVQPGGSVRDDEVIAAANEANMAMVFTGVRHFRH</sequence>
<evidence type="ECO:0000256" key="9">
    <source>
        <dbReference type="ARBA" id="ARBA00050687"/>
    </source>
</evidence>
<evidence type="ECO:0000313" key="13">
    <source>
        <dbReference type="Proteomes" id="UP000727993"/>
    </source>
</evidence>
<dbReference type="InterPro" id="IPR024051">
    <property type="entry name" value="AICAR_Tfase_dup_dom_sf"/>
</dbReference>
<dbReference type="PANTHER" id="PTHR11692:SF0">
    <property type="entry name" value="BIFUNCTIONAL PURINE BIOSYNTHESIS PROTEIN ATIC"/>
    <property type="match status" value="1"/>
</dbReference>
<dbReference type="Gene3D" id="3.40.140.20">
    <property type="match status" value="2"/>
</dbReference>
<dbReference type="PIRSF" id="PIRSF000414">
    <property type="entry name" value="AICARFT_IMPCHas"/>
    <property type="match status" value="1"/>
</dbReference>
<dbReference type="InterPro" id="IPR036914">
    <property type="entry name" value="MGS-like_dom_sf"/>
</dbReference>
<comment type="domain">
    <text evidence="10">The IMP cyclohydrolase activity resides in the N-terminal region.</text>
</comment>
<dbReference type="InterPro" id="IPR002695">
    <property type="entry name" value="PurH-like"/>
</dbReference>
<comment type="catalytic activity">
    <reaction evidence="8 10">
        <text>(6R)-10-formyltetrahydrofolate + 5-amino-1-(5-phospho-beta-D-ribosyl)imidazole-4-carboxamide = 5-formamido-1-(5-phospho-D-ribosyl)imidazole-4-carboxamide + (6S)-5,6,7,8-tetrahydrofolate</text>
        <dbReference type="Rhea" id="RHEA:22192"/>
        <dbReference type="ChEBI" id="CHEBI:57453"/>
        <dbReference type="ChEBI" id="CHEBI:58467"/>
        <dbReference type="ChEBI" id="CHEBI:58475"/>
        <dbReference type="ChEBI" id="CHEBI:195366"/>
        <dbReference type="EC" id="2.1.2.3"/>
    </reaction>
</comment>
<dbReference type="SMART" id="SM00798">
    <property type="entry name" value="AICARFT_IMPCHas"/>
    <property type="match status" value="1"/>
</dbReference>